<dbReference type="EMBL" id="NAJP01000028">
    <property type="protein sequence ID" value="TKA41336.1"/>
    <property type="molecule type" value="Genomic_DNA"/>
</dbReference>
<evidence type="ECO:0000256" key="4">
    <source>
        <dbReference type="ARBA" id="ARBA00023242"/>
    </source>
</evidence>
<dbReference type="InterPro" id="IPR001356">
    <property type="entry name" value="HD"/>
</dbReference>
<evidence type="ECO:0000256" key="6">
    <source>
        <dbReference type="RuleBase" id="RU000682"/>
    </source>
</evidence>
<name>A0A4U0V118_9PEZI</name>
<dbReference type="PANTHER" id="PTHR24324">
    <property type="entry name" value="HOMEOBOX PROTEIN HHEX"/>
    <property type="match status" value="1"/>
</dbReference>
<dbReference type="GO" id="GO:0000978">
    <property type="term" value="F:RNA polymerase II cis-regulatory region sequence-specific DNA binding"/>
    <property type="evidence" value="ECO:0007669"/>
    <property type="project" value="TreeGrafter"/>
</dbReference>
<comment type="subcellular location">
    <subcellularLocation>
        <location evidence="1 5 6">Nucleus</location>
    </subcellularLocation>
</comment>
<dbReference type="PANTHER" id="PTHR24324:SF5">
    <property type="entry name" value="HEMATOPOIETICALLY-EXPRESSED HOMEOBOX PROTEIN HHEX"/>
    <property type="match status" value="1"/>
</dbReference>
<sequence>MADVQPAERLDQFEQFEQFEQPSPELQEEDGSLALPPPPSSGASTPTNANNARRLPRKSTLTQQQKNQKRQRATQDQLMTLEIEFNKNPTPTALIRERIASGIDMTERSVQIWFQNSRRAKIKNIAKRSIESGEDYDIIPDSMRQYLAMQAYGPGAKGLGPGVLGRGGTGFGAYGAGAFMLNPDTASGKVVIQHFACRSLSVGTWRRVGQSTMDLVIFYSPDKACITYYINNENVGYKIEYPFAWIKSISLEQGDVLAAAEGSSQRSGGLVIELTRPPKFYMDSSGSGGFYECGDFTEDQQATKIMLHHLGGPSKVLSGQLAKLVSLEAYQNRHNIFDPTQFVVSAPVSPMRPASQPNHMVHPHHHQMSMLQDSAIGLMGPPAPRGHKRQRSRSVPAAIDMSMLRHPMPSFLIQHEQTSAHPLMQDPNIFMPIPQHHPPSQSFVPGPFPPGLSIDTSASYGTGLQFTGPMSAASVNSPSDFGTPAFYTSAPHGDSMPTSQNFSTPFHNGFLQVDAGSMLGTSNTPLSMTSHGDPVIADHSPPLTGIGRSQSADIFGTPGEHSQFGDEGMYLSGSFHKQIQLPFRSPMTDGSFHSPMPNGSYDFQSPPGTSGSQSHVQFGGQPGLPNFDLPLPPPQLQDGSMVFHSPPTLQHAPQLHQDSGISFSTPSHMPQHKPTAFNSPKDSGMLYHDSKVFSSPGQLHHLPDDQALYQNSPLANGSNGDELLYVDPNHLGQPSQ</sequence>
<gene>
    <name evidence="9" type="ORF">B0A54_06238</name>
</gene>
<dbReference type="Pfam" id="PF00046">
    <property type="entry name" value="Homeodomain"/>
    <property type="match status" value="1"/>
</dbReference>
<organism evidence="9 10">
    <name type="scientific">Friedmanniomyces endolithicus</name>
    <dbReference type="NCBI Taxonomy" id="329885"/>
    <lineage>
        <taxon>Eukaryota</taxon>
        <taxon>Fungi</taxon>
        <taxon>Dikarya</taxon>
        <taxon>Ascomycota</taxon>
        <taxon>Pezizomycotina</taxon>
        <taxon>Dothideomycetes</taxon>
        <taxon>Dothideomycetidae</taxon>
        <taxon>Mycosphaerellales</taxon>
        <taxon>Teratosphaeriaceae</taxon>
        <taxon>Friedmanniomyces</taxon>
    </lineage>
</organism>
<feature type="domain" description="Homeobox" evidence="8">
    <location>
        <begin position="64"/>
        <end position="124"/>
    </location>
</feature>
<evidence type="ECO:0000259" key="8">
    <source>
        <dbReference type="PROSITE" id="PS50071"/>
    </source>
</evidence>
<dbReference type="CDD" id="cd00086">
    <property type="entry name" value="homeodomain"/>
    <property type="match status" value="1"/>
</dbReference>
<dbReference type="GO" id="GO:0030154">
    <property type="term" value="P:cell differentiation"/>
    <property type="evidence" value="ECO:0007669"/>
    <property type="project" value="TreeGrafter"/>
</dbReference>
<dbReference type="Gene3D" id="1.10.10.60">
    <property type="entry name" value="Homeodomain-like"/>
    <property type="match status" value="1"/>
</dbReference>
<accession>A0A4U0V118</accession>
<proteinExistence type="predicted"/>
<feature type="DNA-binding region" description="Homeobox" evidence="5">
    <location>
        <begin position="66"/>
        <end position="125"/>
    </location>
</feature>
<evidence type="ECO:0000256" key="1">
    <source>
        <dbReference type="ARBA" id="ARBA00004123"/>
    </source>
</evidence>
<evidence type="ECO:0000313" key="9">
    <source>
        <dbReference type="EMBL" id="TKA41336.1"/>
    </source>
</evidence>
<protein>
    <recommendedName>
        <fullName evidence="8">Homeobox domain-containing protein</fullName>
    </recommendedName>
</protein>
<dbReference type="PROSITE" id="PS50071">
    <property type="entry name" value="HOMEOBOX_2"/>
    <property type="match status" value="1"/>
</dbReference>
<dbReference type="STRING" id="329885.A0A4U0V118"/>
<dbReference type="InterPro" id="IPR009057">
    <property type="entry name" value="Homeodomain-like_sf"/>
</dbReference>
<feature type="compositionally biased region" description="Low complexity" evidence="7">
    <location>
        <begin position="13"/>
        <end position="25"/>
    </location>
</feature>
<feature type="region of interest" description="Disordered" evidence="7">
    <location>
        <begin position="1"/>
        <end position="75"/>
    </location>
</feature>
<dbReference type="SMART" id="SM00389">
    <property type="entry name" value="HOX"/>
    <property type="match status" value="1"/>
</dbReference>
<evidence type="ECO:0000256" key="5">
    <source>
        <dbReference type="PROSITE-ProRule" id="PRU00108"/>
    </source>
</evidence>
<feature type="compositionally biased region" description="Polar residues" evidence="7">
    <location>
        <begin position="708"/>
        <end position="719"/>
    </location>
</feature>
<dbReference type="SUPFAM" id="SSF46689">
    <property type="entry name" value="Homeodomain-like"/>
    <property type="match status" value="1"/>
</dbReference>
<dbReference type="OrthoDB" id="6159439at2759"/>
<dbReference type="Proteomes" id="UP000310066">
    <property type="component" value="Unassembled WGS sequence"/>
</dbReference>
<evidence type="ECO:0000256" key="3">
    <source>
        <dbReference type="ARBA" id="ARBA00023155"/>
    </source>
</evidence>
<feature type="compositionally biased region" description="Basic and acidic residues" evidence="7">
    <location>
        <begin position="1"/>
        <end position="12"/>
    </location>
</feature>
<dbReference type="GO" id="GO:0006357">
    <property type="term" value="P:regulation of transcription by RNA polymerase II"/>
    <property type="evidence" value="ECO:0007669"/>
    <property type="project" value="TreeGrafter"/>
</dbReference>
<keyword evidence="4 5" id="KW-0539">Nucleus</keyword>
<keyword evidence="2 5" id="KW-0238">DNA-binding</keyword>
<evidence type="ECO:0000256" key="2">
    <source>
        <dbReference type="ARBA" id="ARBA00023125"/>
    </source>
</evidence>
<comment type="caution">
    <text evidence="9">The sequence shown here is derived from an EMBL/GenBank/DDBJ whole genome shotgun (WGS) entry which is preliminary data.</text>
</comment>
<feature type="region of interest" description="Disordered" evidence="7">
    <location>
        <begin position="584"/>
        <end position="736"/>
    </location>
</feature>
<feature type="compositionally biased region" description="Polar residues" evidence="7">
    <location>
        <begin position="656"/>
        <end position="668"/>
    </location>
</feature>
<evidence type="ECO:0000313" key="10">
    <source>
        <dbReference type="Proteomes" id="UP000310066"/>
    </source>
</evidence>
<feature type="compositionally biased region" description="Polar residues" evidence="7">
    <location>
        <begin position="601"/>
        <end position="616"/>
    </location>
</feature>
<dbReference type="InterPro" id="IPR051000">
    <property type="entry name" value="Homeobox_DNA-bind_prot"/>
</dbReference>
<dbReference type="AlphaFoldDB" id="A0A4U0V118"/>
<keyword evidence="3 5" id="KW-0371">Homeobox</keyword>
<dbReference type="GO" id="GO:0005634">
    <property type="term" value="C:nucleus"/>
    <property type="evidence" value="ECO:0007669"/>
    <property type="project" value="UniProtKB-SubCell"/>
</dbReference>
<evidence type="ECO:0000256" key="7">
    <source>
        <dbReference type="SAM" id="MobiDB-lite"/>
    </source>
</evidence>
<reference evidence="9 10" key="1">
    <citation type="submission" date="2017-03" db="EMBL/GenBank/DDBJ databases">
        <title>Genomes of endolithic fungi from Antarctica.</title>
        <authorList>
            <person name="Coleine C."/>
            <person name="Masonjones S."/>
            <person name="Stajich J.E."/>
        </authorList>
    </citation>
    <scope>NUCLEOTIDE SEQUENCE [LARGE SCALE GENOMIC DNA]</scope>
    <source>
        <strain evidence="9 10">CCFEE 5311</strain>
    </source>
</reference>